<dbReference type="Proteomes" id="UP000317093">
    <property type="component" value="Chromosome"/>
</dbReference>
<dbReference type="InterPro" id="IPR027558">
    <property type="entry name" value="Pre_pil_HX9DG_C"/>
</dbReference>
<dbReference type="KEGG" id="knv:Pan216_03380"/>
<keyword evidence="1" id="KW-1133">Transmembrane helix</keyword>
<dbReference type="RefSeq" id="WP_145253886.1">
    <property type="nucleotide sequence ID" value="NZ_CP036279.1"/>
</dbReference>
<dbReference type="NCBIfam" id="TIGR04294">
    <property type="entry name" value="pre_pil_HX9DG"/>
    <property type="match status" value="1"/>
</dbReference>
<accession>A0A518AXP9</accession>
<dbReference type="OrthoDB" id="276576at2"/>
<dbReference type="InterPro" id="IPR045584">
    <property type="entry name" value="Pilin-like"/>
</dbReference>
<name>A0A518AXP9_9BACT</name>
<proteinExistence type="predicted"/>
<dbReference type="PANTHER" id="PTHR30093">
    <property type="entry name" value="GENERAL SECRETION PATHWAY PROTEIN G"/>
    <property type="match status" value="1"/>
</dbReference>
<dbReference type="PANTHER" id="PTHR30093:SF2">
    <property type="entry name" value="TYPE II SECRETION SYSTEM PROTEIN H"/>
    <property type="match status" value="1"/>
</dbReference>
<dbReference type="SUPFAM" id="SSF54523">
    <property type="entry name" value="Pili subunits"/>
    <property type="match status" value="1"/>
</dbReference>
<dbReference type="Gene3D" id="3.30.700.10">
    <property type="entry name" value="Glycoprotein, Type 4 Pilin"/>
    <property type="match status" value="1"/>
</dbReference>
<dbReference type="Pfam" id="PF07596">
    <property type="entry name" value="SBP_bac_10"/>
    <property type="match status" value="1"/>
</dbReference>
<evidence type="ECO:0000259" key="2">
    <source>
        <dbReference type="Pfam" id="PF07596"/>
    </source>
</evidence>
<evidence type="ECO:0000256" key="1">
    <source>
        <dbReference type="SAM" id="Phobius"/>
    </source>
</evidence>
<keyword evidence="1" id="KW-0812">Transmembrane</keyword>
<dbReference type="EMBL" id="CP036279">
    <property type="protein sequence ID" value="QDU59509.1"/>
    <property type="molecule type" value="Genomic_DNA"/>
</dbReference>
<keyword evidence="1" id="KW-0472">Membrane</keyword>
<dbReference type="NCBIfam" id="TIGR02532">
    <property type="entry name" value="IV_pilin_GFxxxE"/>
    <property type="match status" value="1"/>
</dbReference>
<evidence type="ECO:0000313" key="3">
    <source>
        <dbReference type="EMBL" id="QDU59509.1"/>
    </source>
</evidence>
<dbReference type="Pfam" id="PF07963">
    <property type="entry name" value="N_methyl"/>
    <property type="match status" value="1"/>
</dbReference>
<dbReference type="InterPro" id="IPR011453">
    <property type="entry name" value="DUF1559"/>
</dbReference>
<organism evidence="3 4">
    <name type="scientific">Kolteria novifilia</name>
    <dbReference type="NCBI Taxonomy" id="2527975"/>
    <lineage>
        <taxon>Bacteria</taxon>
        <taxon>Pseudomonadati</taxon>
        <taxon>Planctomycetota</taxon>
        <taxon>Planctomycetia</taxon>
        <taxon>Kolteriales</taxon>
        <taxon>Kolteriaceae</taxon>
        <taxon>Kolteria</taxon>
    </lineage>
</organism>
<evidence type="ECO:0000313" key="4">
    <source>
        <dbReference type="Proteomes" id="UP000317093"/>
    </source>
</evidence>
<feature type="domain" description="DUF1559" evidence="2">
    <location>
        <begin position="37"/>
        <end position="303"/>
    </location>
</feature>
<sequence length="321" mass="35699">MFYTSRKRCPSAFTLVELLVVIAIIGILVSLLIPAVQQAREAARRMSCANKLKQIGVAMHNYHQAHATFPMGSSYSLGRSRHAWTELVMPYLDLQPTYDRINFEIDYNSGTNKAVFLNEVFPAYACPTNPNSASLRPMMGDWRGWSSDEAIQGLYYPLCAGSIRPDFGTPDCPVSDTTTAHCITEQKTETSWHVSAAFRPYWQRTPGIANRSPYGARLREITDGTKSTFMAGERNAETLYWGAAFTDNFPIAFTGQRLNSPSIRRDAANYYRNNGGFSSTHPGGGNFLMCDGSIVFVNETIDFDVYTALGDKADNRLTPGF</sequence>
<gene>
    <name evidence="3" type="ORF">Pan216_03380</name>
</gene>
<dbReference type="AlphaFoldDB" id="A0A518AXP9"/>
<feature type="transmembrane region" description="Helical" evidence="1">
    <location>
        <begin position="12"/>
        <end position="36"/>
    </location>
</feature>
<keyword evidence="4" id="KW-1185">Reference proteome</keyword>
<protein>
    <recommendedName>
        <fullName evidence="2">DUF1559 domain-containing protein</fullName>
    </recommendedName>
</protein>
<reference evidence="3 4" key="1">
    <citation type="submission" date="2019-02" db="EMBL/GenBank/DDBJ databases">
        <title>Deep-cultivation of Planctomycetes and their phenomic and genomic characterization uncovers novel biology.</title>
        <authorList>
            <person name="Wiegand S."/>
            <person name="Jogler M."/>
            <person name="Boedeker C."/>
            <person name="Pinto D."/>
            <person name="Vollmers J."/>
            <person name="Rivas-Marin E."/>
            <person name="Kohn T."/>
            <person name="Peeters S.H."/>
            <person name="Heuer A."/>
            <person name="Rast P."/>
            <person name="Oberbeckmann S."/>
            <person name="Bunk B."/>
            <person name="Jeske O."/>
            <person name="Meyerdierks A."/>
            <person name="Storesund J.E."/>
            <person name="Kallscheuer N."/>
            <person name="Luecker S."/>
            <person name="Lage O.M."/>
            <person name="Pohl T."/>
            <person name="Merkel B.J."/>
            <person name="Hornburger P."/>
            <person name="Mueller R.-W."/>
            <person name="Bruemmer F."/>
            <person name="Labrenz M."/>
            <person name="Spormann A.M."/>
            <person name="Op den Camp H."/>
            <person name="Overmann J."/>
            <person name="Amann R."/>
            <person name="Jetten M.S.M."/>
            <person name="Mascher T."/>
            <person name="Medema M.H."/>
            <person name="Devos D.P."/>
            <person name="Kaster A.-K."/>
            <person name="Ovreas L."/>
            <person name="Rohde M."/>
            <person name="Galperin M.Y."/>
            <person name="Jogler C."/>
        </authorList>
    </citation>
    <scope>NUCLEOTIDE SEQUENCE [LARGE SCALE GENOMIC DNA]</scope>
    <source>
        <strain evidence="3 4">Pan216</strain>
    </source>
</reference>
<dbReference type="InterPro" id="IPR012902">
    <property type="entry name" value="N_methyl_site"/>
</dbReference>